<dbReference type="STRING" id="1304281.ACM44_12755"/>
<dbReference type="PATRIC" id="fig|1304281.5.peg.2747"/>
<keyword evidence="2" id="KW-0732">Signal</keyword>
<evidence type="ECO:0000313" key="3">
    <source>
        <dbReference type="EMBL" id="KMQ70356.1"/>
    </source>
</evidence>
<keyword evidence="1" id="KW-0175">Coiled coil</keyword>
<feature type="chain" id="PRO_5005289468" description="Chromosome partition protein Smc" evidence="2">
    <location>
        <begin position="19"/>
        <end position="438"/>
    </location>
</feature>
<evidence type="ECO:0000313" key="4">
    <source>
        <dbReference type="Proteomes" id="UP000035900"/>
    </source>
</evidence>
<feature type="coiled-coil region" evidence="1">
    <location>
        <begin position="36"/>
        <end position="81"/>
    </location>
</feature>
<gene>
    <name evidence="3" type="ORF">ACM44_12755</name>
</gene>
<dbReference type="OrthoDB" id="1296151at2"/>
<protein>
    <recommendedName>
        <fullName evidence="5">Chromosome partition protein Smc</fullName>
    </recommendedName>
</protein>
<feature type="coiled-coil region" evidence="1">
    <location>
        <begin position="228"/>
        <end position="269"/>
    </location>
</feature>
<reference evidence="3 4" key="1">
    <citation type="journal article" date="2004" name="Int. J. Syst. Evol. Microbiol.">
        <title>Kaistella koreensis gen. nov., sp. nov., a novel member of the Chryseobacterium-Bergeyella-Riemerella branch.</title>
        <authorList>
            <person name="Kim M.K."/>
            <person name="Im W.T."/>
            <person name="Shin Y.K."/>
            <person name="Lim J.H."/>
            <person name="Kim S.H."/>
            <person name="Lee B.C."/>
            <person name="Park M.Y."/>
            <person name="Lee K.Y."/>
            <person name="Lee S.T."/>
        </authorList>
    </citation>
    <scope>NUCLEOTIDE SEQUENCE [LARGE SCALE GENOMIC DNA]</scope>
    <source>
        <strain evidence="3 4">CCUG 49689</strain>
    </source>
</reference>
<accession>A0A0J7IWZ8</accession>
<dbReference type="RefSeq" id="WP_048500434.1">
    <property type="nucleotide sequence ID" value="NZ_LFNG01000021.1"/>
</dbReference>
<evidence type="ECO:0008006" key="5">
    <source>
        <dbReference type="Google" id="ProtNLM"/>
    </source>
</evidence>
<name>A0A0J7IWZ8_9FLAO</name>
<feature type="coiled-coil region" evidence="1">
    <location>
        <begin position="301"/>
        <end position="357"/>
    </location>
</feature>
<evidence type="ECO:0000256" key="1">
    <source>
        <dbReference type="SAM" id="Coils"/>
    </source>
</evidence>
<feature type="signal peptide" evidence="2">
    <location>
        <begin position="1"/>
        <end position="18"/>
    </location>
</feature>
<dbReference type="AlphaFoldDB" id="A0A0J7IWZ8"/>
<proteinExistence type="predicted"/>
<keyword evidence="4" id="KW-1185">Reference proteome</keyword>
<evidence type="ECO:0000256" key="2">
    <source>
        <dbReference type="SAM" id="SignalP"/>
    </source>
</evidence>
<dbReference type="EMBL" id="LFNG01000021">
    <property type="protein sequence ID" value="KMQ70356.1"/>
    <property type="molecule type" value="Genomic_DNA"/>
</dbReference>
<comment type="caution">
    <text evidence="3">The sequence shown here is derived from an EMBL/GenBank/DDBJ whole genome shotgun (WGS) entry which is preliminary data.</text>
</comment>
<sequence>MKNIAFIAFLVLHAVLSAQTIGISEVTAVESKAALYEGNEEKINQIRNKIPELEKRWKDNIAKLRDELAALNKERDNLIADMKIGARCSQCGGWKSDFEKRGENFEKHLGEVKGYAIPATTAEIETTRKSFSEKTAIKKVQLQNLEKGDPAIIKQYDEIEKIKKNNIKLCEEITQHSKNYEKKLLEDAQSKHKIWLEDVLISGSKALIQSSSKKILLAKKGWLEKEFNEKKETELARIKENNAAQRDQNKQKIAENELLIAQLEAEQEKQGIQTIKEQNRALSVEITQLVADLTKNQIQKTKELQEEFNLKIASLKKLEAESEIMRKQFSDEFDAKLKQYKQKQDAFTKEITSENNRMLLAAKKINCSVWNETSGKVNLNWNKLIPCVNMFAFPDTVMIQEILGSSTCTNEPFFQSGTSVYKSFFEGLEAREQKVLIN</sequence>
<dbReference type="Proteomes" id="UP000035900">
    <property type="component" value="Unassembled WGS sequence"/>
</dbReference>
<organism evidence="3 4">
    <name type="scientific">Chryseobacterium koreense CCUG 49689</name>
    <dbReference type="NCBI Taxonomy" id="1304281"/>
    <lineage>
        <taxon>Bacteria</taxon>
        <taxon>Pseudomonadati</taxon>
        <taxon>Bacteroidota</taxon>
        <taxon>Flavobacteriia</taxon>
        <taxon>Flavobacteriales</taxon>
        <taxon>Weeksellaceae</taxon>
        <taxon>Chryseobacterium group</taxon>
        <taxon>Chryseobacterium</taxon>
    </lineage>
</organism>